<feature type="region of interest" description="Disordered" evidence="3">
    <location>
        <begin position="130"/>
        <end position="162"/>
    </location>
</feature>
<evidence type="ECO:0000256" key="1">
    <source>
        <dbReference type="ARBA" id="ARBA00010733"/>
    </source>
</evidence>
<accession>A0A5J9W9N8</accession>
<reference evidence="5 6" key="1">
    <citation type="journal article" date="2019" name="Sci. Rep.">
        <title>A high-quality genome of Eragrostis curvula grass provides insights into Poaceae evolution and supports new strategies to enhance forage quality.</title>
        <authorList>
            <person name="Carballo J."/>
            <person name="Santos B.A.C.M."/>
            <person name="Zappacosta D."/>
            <person name="Garbus I."/>
            <person name="Selva J.P."/>
            <person name="Gallo C.A."/>
            <person name="Diaz A."/>
            <person name="Albertini E."/>
            <person name="Caccamo M."/>
            <person name="Echenique V."/>
        </authorList>
    </citation>
    <scope>NUCLEOTIDE SEQUENCE [LARGE SCALE GENOMIC DNA]</scope>
    <source>
        <strain evidence="6">cv. Victoria</strain>
        <tissue evidence="5">Leaf</tissue>
    </source>
</reference>
<feature type="domain" description="SMP" evidence="4">
    <location>
        <begin position="36"/>
        <end position="79"/>
    </location>
</feature>
<organism evidence="5 6">
    <name type="scientific">Eragrostis curvula</name>
    <name type="common">weeping love grass</name>
    <dbReference type="NCBI Taxonomy" id="38414"/>
    <lineage>
        <taxon>Eukaryota</taxon>
        <taxon>Viridiplantae</taxon>
        <taxon>Streptophyta</taxon>
        <taxon>Embryophyta</taxon>
        <taxon>Tracheophyta</taxon>
        <taxon>Spermatophyta</taxon>
        <taxon>Magnoliopsida</taxon>
        <taxon>Liliopsida</taxon>
        <taxon>Poales</taxon>
        <taxon>Poaceae</taxon>
        <taxon>PACMAD clade</taxon>
        <taxon>Chloridoideae</taxon>
        <taxon>Eragrostideae</taxon>
        <taxon>Eragrostidinae</taxon>
        <taxon>Eragrostis</taxon>
    </lineage>
</organism>
<dbReference type="PANTHER" id="PTHR31174:SF4">
    <property type="entry name" value="OS03G0747500 PROTEIN"/>
    <property type="match status" value="1"/>
</dbReference>
<keyword evidence="6" id="KW-1185">Reference proteome</keyword>
<evidence type="ECO:0000256" key="2">
    <source>
        <dbReference type="ARBA" id="ARBA00022737"/>
    </source>
</evidence>
<protein>
    <recommendedName>
        <fullName evidence="4">SMP domain-containing protein</fullName>
    </recommendedName>
</protein>
<dbReference type="AlphaFoldDB" id="A0A5J9W9N8"/>
<dbReference type="PANTHER" id="PTHR31174">
    <property type="entry name" value="SEED MATURATION FAMILY PROTEIN"/>
    <property type="match status" value="1"/>
</dbReference>
<keyword evidence="2" id="KW-0677">Repeat</keyword>
<sequence length="162" mass="16596">MGASAGLDLLATCPYPLASGPAPATGAVDETYDTKVKIGEALEASAREIGDQPVERPDAAAIRVAERCAVGDEGGGAASPEASPSARRQWQRARDEDKVTFGDVLTSETTMKLPTGKAVTSQVAAAEAEAAANEPGAATRPRGVSEALNQAARHNCEHVRAS</sequence>
<dbReference type="InterPro" id="IPR007011">
    <property type="entry name" value="LEA_SMP_dom"/>
</dbReference>
<evidence type="ECO:0000259" key="4">
    <source>
        <dbReference type="Pfam" id="PF04927"/>
    </source>
</evidence>
<dbReference type="EMBL" id="RWGY01000004">
    <property type="protein sequence ID" value="TVU45049.1"/>
    <property type="molecule type" value="Genomic_DNA"/>
</dbReference>
<feature type="domain" description="SMP" evidence="4">
    <location>
        <begin position="99"/>
        <end position="155"/>
    </location>
</feature>
<proteinExistence type="inferred from homology"/>
<feature type="region of interest" description="Disordered" evidence="3">
    <location>
        <begin position="71"/>
        <end position="96"/>
    </location>
</feature>
<dbReference type="Gramene" id="TVU45049">
    <property type="protein sequence ID" value="TVU45049"/>
    <property type="gene ID" value="EJB05_04519"/>
</dbReference>
<evidence type="ECO:0000313" key="6">
    <source>
        <dbReference type="Proteomes" id="UP000324897"/>
    </source>
</evidence>
<dbReference type="Proteomes" id="UP000324897">
    <property type="component" value="Chromosome 5"/>
</dbReference>
<comment type="similarity">
    <text evidence="1">Belongs to the LEA type SMP family.</text>
</comment>
<evidence type="ECO:0000313" key="5">
    <source>
        <dbReference type="EMBL" id="TVU45049.1"/>
    </source>
</evidence>
<gene>
    <name evidence="5" type="ORF">EJB05_04519</name>
</gene>
<dbReference type="OrthoDB" id="680622at2759"/>
<comment type="caution">
    <text evidence="5">The sequence shown here is derived from an EMBL/GenBank/DDBJ whole genome shotgun (WGS) entry which is preliminary data.</text>
</comment>
<dbReference type="InterPro" id="IPR042971">
    <property type="entry name" value="LEA_SMP"/>
</dbReference>
<feature type="non-terminal residue" evidence="5">
    <location>
        <position position="1"/>
    </location>
</feature>
<name>A0A5J9W9N8_9POAL</name>
<evidence type="ECO:0000256" key="3">
    <source>
        <dbReference type="SAM" id="MobiDB-lite"/>
    </source>
</evidence>
<dbReference type="Pfam" id="PF04927">
    <property type="entry name" value="SMP"/>
    <property type="match status" value="2"/>
</dbReference>